<reference evidence="6 7" key="1">
    <citation type="journal article" date="2013" name="Genome Announc.">
        <title>Draft Genome Sequence of Cesiribacter andamanensis Strain AMV16T, Isolated from a Soil Sample from a Mud Volcano in the Andaman Islands, India.</title>
        <authorList>
            <person name="Shivaji S."/>
            <person name="Ara S."/>
            <person name="Begum Z."/>
            <person name="Srinivas T.N."/>
            <person name="Singh A."/>
            <person name="Kumar Pinnaka A."/>
        </authorList>
    </citation>
    <scope>NUCLEOTIDE SEQUENCE [LARGE SCALE GENOMIC DNA]</scope>
    <source>
        <strain evidence="6 7">AMV16</strain>
    </source>
</reference>
<evidence type="ECO:0000256" key="4">
    <source>
        <dbReference type="ARBA" id="ARBA00022833"/>
    </source>
</evidence>
<feature type="domain" description="Succinylglutamate desuccinylase/Aspartoacylase catalytic" evidence="5">
    <location>
        <begin position="27"/>
        <end position="198"/>
    </location>
</feature>
<accession>M7N2P9</accession>
<keyword evidence="7" id="KW-1185">Reference proteome</keyword>
<dbReference type="AlphaFoldDB" id="M7N2P9"/>
<dbReference type="InterPro" id="IPR055438">
    <property type="entry name" value="AstE_AspA_cat"/>
</dbReference>
<evidence type="ECO:0000256" key="1">
    <source>
        <dbReference type="ARBA" id="ARBA00001947"/>
    </source>
</evidence>
<dbReference type="GO" id="GO:0016788">
    <property type="term" value="F:hydrolase activity, acting on ester bonds"/>
    <property type="evidence" value="ECO:0007669"/>
    <property type="project" value="InterPro"/>
</dbReference>
<evidence type="ECO:0000256" key="3">
    <source>
        <dbReference type="ARBA" id="ARBA00022801"/>
    </source>
</evidence>
<dbReference type="Pfam" id="PF24827">
    <property type="entry name" value="AstE_AspA_cat"/>
    <property type="match status" value="1"/>
</dbReference>
<dbReference type="RefSeq" id="WP_009196764.1">
    <property type="nucleotide sequence ID" value="NZ_AODQ01000111.1"/>
</dbReference>
<dbReference type="PANTHER" id="PTHR15162">
    <property type="entry name" value="ASPARTOACYLASE"/>
    <property type="match status" value="1"/>
</dbReference>
<keyword evidence="3 6" id="KW-0378">Hydrolase</keyword>
<comment type="caution">
    <text evidence="6">The sequence shown here is derived from an EMBL/GenBank/DDBJ whole genome shotgun (WGS) entry which is preliminary data.</text>
</comment>
<dbReference type="EC" id="3.5.1.96" evidence="6"/>
<keyword evidence="2" id="KW-0479">Metal-binding</keyword>
<keyword evidence="4" id="KW-0862">Zinc</keyword>
<dbReference type="SUPFAM" id="SSF53187">
    <property type="entry name" value="Zn-dependent exopeptidases"/>
    <property type="match status" value="1"/>
</dbReference>
<sequence>MAKVYSKALDQTLEVDRYIGRLEGTLPGPSVVFTAGMHGNEPSGVFALRRMLDWLQANAVPLRGKVYALAGNLWALQRQERYHRQDLNRLWTVGRIQRLQQGQLLAEDEDARQQQALWGCLQQILQQDKGPFYFMDLHTTSCETIPFLLLNDSLLNRRFTAQYPLPMILGIEEYLEGPLLSYINELGYVAFGFEAGQHDDLSSIENHQAFSMLSLVFAGCLKGGDIPFAHYWGILAKHTRGVSDFWEIFFRYRIREGEQFAMVPGYVNFQKVHKGQQLASSNGRPIRADRTARVFMPLYQSQGSEGFFAIRKVAPVFLRLSAAMRRLGMDKLLPLLPGIRWIGPARDALRVDHRLARLYSRDLFHLLGYRSKRLKGRPVGSGRPAGRAHYILRNREAASRDAEYREADWY</sequence>
<comment type="cofactor">
    <cofactor evidence="1">
        <name>Zn(2+)</name>
        <dbReference type="ChEBI" id="CHEBI:29105"/>
    </cofactor>
</comment>
<dbReference type="GO" id="GO:0005829">
    <property type="term" value="C:cytosol"/>
    <property type="evidence" value="ECO:0007669"/>
    <property type="project" value="TreeGrafter"/>
</dbReference>
<name>M7N2P9_9BACT</name>
<proteinExistence type="predicted"/>
<evidence type="ECO:0000259" key="5">
    <source>
        <dbReference type="Pfam" id="PF24827"/>
    </source>
</evidence>
<dbReference type="Proteomes" id="UP000011910">
    <property type="component" value="Unassembled WGS sequence"/>
</dbReference>
<dbReference type="eggNOG" id="COG2988">
    <property type="taxonomic scope" value="Bacteria"/>
</dbReference>
<protein>
    <submittedName>
        <fullName evidence="6">Succinylglutamate desuccinylase</fullName>
        <ecNumber evidence="6">3.5.1.96</ecNumber>
    </submittedName>
</protein>
<gene>
    <name evidence="6" type="primary">astE</name>
    <name evidence="6" type="ORF">ADICEAN_03381</name>
</gene>
<dbReference type="PANTHER" id="PTHR15162:SF7">
    <property type="entry name" value="SUCCINYLGLUTAMATE DESUCCINYLASE"/>
    <property type="match status" value="1"/>
</dbReference>
<dbReference type="GO" id="GO:0009017">
    <property type="term" value="F:succinylglutamate desuccinylase activity"/>
    <property type="evidence" value="ECO:0007669"/>
    <property type="project" value="UniProtKB-EC"/>
</dbReference>
<dbReference type="EMBL" id="AODQ01000111">
    <property type="protein sequence ID" value="EMR01496.1"/>
    <property type="molecule type" value="Genomic_DNA"/>
</dbReference>
<dbReference type="STRING" id="1279009.ADICEAN_03381"/>
<dbReference type="PATRIC" id="fig|1279009.4.peg.3424"/>
<evidence type="ECO:0000313" key="7">
    <source>
        <dbReference type="Proteomes" id="UP000011910"/>
    </source>
</evidence>
<organism evidence="6 7">
    <name type="scientific">Cesiribacter andamanensis AMV16</name>
    <dbReference type="NCBI Taxonomy" id="1279009"/>
    <lineage>
        <taxon>Bacteria</taxon>
        <taxon>Pseudomonadati</taxon>
        <taxon>Bacteroidota</taxon>
        <taxon>Cytophagia</taxon>
        <taxon>Cytophagales</taxon>
        <taxon>Cesiribacteraceae</taxon>
        <taxon>Cesiribacter</taxon>
    </lineage>
</organism>
<dbReference type="Gene3D" id="3.40.630.10">
    <property type="entry name" value="Zn peptidases"/>
    <property type="match status" value="1"/>
</dbReference>
<dbReference type="InterPro" id="IPR050178">
    <property type="entry name" value="AspA/AstE_fam"/>
</dbReference>
<dbReference type="OrthoDB" id="1523003at2"/>
<evidence type="ECO:0000256" key="2">
    <source>
        <dbReference type="ARBA" id="ARBA00022723"/>
    </source>
</evidence>
<evidence type="ECO:0000313" key="6">
    <source>
        <dbReference type="EMBL" id="EMR01496.1"/>
    </source>
</evidence>
<dbReference type="GO" id="GO:0046872">
    <property type="term" value="F:metal ion binding"/>
    <property type="evidence" value="ECO:0007669"/>
    <property type="project" value="UniProtKB-KW"/>
</dbReference>